<accession>A0ABU7EL59</accession>
<sequence length="95" mass="10363">MLFSLNKVFFSVLSTPEHTERAGTRRTSLSDQATVKIFVLCENASEDSNPAVCPASTLPLSWMGPSGLAVSPPWPSTIFWLVAGRYNRRCLSCGV</sequence>
<dbReference type="EMBL" id="JAHUTJ010057873">
    <property type="protein sequence ID" value="MED6286674.1"/>
    <property type="molecule type" value="Genomic_DNA"/>
</dbReference>
<reference evidence="1 2" key="1">
    <citation type="submission" date="2021-06" db="EMBL/GenBank/DDBJ databases">
        <authorList>
            <person name="Palmer J.M."/>
        </authorList>
    </citation>
    <scope>NUCLEOTIDE SEQUENCE [LARGE SCALE GENOMIC DNA]</scope>
    <source>
        <strain evidence="1 2">CL_MEX2019</strain>
        <tissue evidence="1">Muscle</tissue>
    </source>
</reference>
<organism evidence="1 2">
    <name type="scientific">Characodon lateralis</name>
    <dbReference type="NCBI Taxonomy" id="208331"/>
    <lineage>
        <taxon>Eukaryota</taxon>
        <taxon>Metazoa</taxon>
        <taxon>Chordata</taxon>
        <taxon>Craniata</taxon>
        <taxon>Vertebrata</taxon>
        <taxon>Euteleostomi</taxon>
        <taxon>Actinopterygii</taxon>
        <taxon>Neopterygii</taxon>
        <taxon>Teleostei</taxon>
        <taxon>Neoteleostei</taxon>
        <taxon>Acanthomorphata</taxon>
        <taxon>Ovalentaria</taxon>
        <taxon>Atherinomorphae</taxon>
        <taxon>Cyprinodontiformes</taxon>
        <taxon>Goodeidae</taxon>
        <taxon>Characodon</taxon>
    </lineage>
</organism>
<evidence type="ECO:0000313" key="1">
    <source>
        <dbReference type="EMBL" id="MED6286674.1"/>
    </source>
</evidence>
<protein>
    <submittedName>
        <fullName evidence="1">Uncharacterized protein</fullName>
    </submittedName>
</protein>
<name>A0ABU7EL59_9TELE</name>
<comment type="caution">
    <text evidence="1">The sequence shown here is derived from an EMBL/GenBank/DDBJ whole genome shotgun (WGS) entry which is preliminary data.</text>
</comment>
<evidence type="ECO:0000313" key="2">
    <source>
        <dbReference type="Proteomes" id="UP001352852"/>
    </source>
</evidence>
<keyword evidence="2" id="KW-1185">Reference proteome</keyword>
<gene>
    <name evidence="1" type="ORF">CHARACLAT_008450</name>
</gene>
<proteinExistence type="predicted"/>
<dbReference type="Proteomes" id="UP001352852">
    <property type="component" value="Unassembled WGS sequence"/>
</dbReference>